<reference evidence="4" key="1">
    <citation type="submission" date="2020-10" db="EMBL/GenBank/DDBJ databases">
        <authorList>
            <person name="Gilroy R."/>
        </authorList>
    </citation>
    <scope>NUCLEOTIDE SEQUENCE</scope>
    <source>
        <strain evidence="4">2889</strain>
    </source>
</reference>
<protein>
    <recommendedName>
        <fullName evidence="6">TonB-dependent receptor</fullName>
    </recommendedName>
</protein>
<dbReference type="GO" id="GO:0009279">
    <property type="term" value="C:cell outer membrane"/>
    <property type="evidence" value="ECO:0007669"/>
    <property type="project" value="UniProtKB-SubCell"/>
</dbReference>
<evidence type="ECO:0000256" key="3">
    <source>
        <dbReference type="ARBA" id="ARBA00023237"/>
    </source>
</evidence>
<evidence type="ECO:0000256" key="2">
    <source>
        <dbReference type="ARBA" id="ARBA00023136"/>
    </source>
</evidence>
<comment type="subcellular location">
    <subcellularLocation>
        <location evidence="1">Cell outer membrane</location>
    </subcellularLocation>
</comment>
<dbReference type="EMBL" id="JADIMZ010000090">
    <property type="protein sequence ID" value="MBO8432822.1"/>
    <property type="molecule type" value="Genomic_DNA"/>
</dbReference>
<gene>
    <name evidence="4" type="ORF">IAB08_05970</name>
</gene>
<evidence type="ECO:0008006" key="6">
    <source>
        <dbReference type="Google" id="ProtNLM"/>
    </source>
</evidence>
<name>A0A9D9DTB6_9BACT</name>
<keyword evidence="3" id="KW-0998">Cell outer membrane</keyword>
<evidence type="ECO:0000313" key="4">
    <source>
        <dbReference type="EMBL" id="MBO8432822.1"/>
    </source>
</evidence>
<comment type="caution">
    <text evidence="4">The sequence shown here is derived from an EMBL/GenBank/DDBJ whole genome shotgun (WGS) entry which is preliminary data.</text>
</comment>
<evidence type="ECO:0000256" key="1">
    <source>
        <dbReference type="ARBA" id="ARBA00004442"/>
    </source>
</evidence>
<dbReference type="Gene3D" id="2.40.170.20">
    <property type="entry name" value="TonB-dependent receptor, beta-barrel domain"/>
    <property type="match status" value="1"/>
</dbReference>
<organism evidence="4 5">
    <name type="scientific">Candidatus Pullibacteroides excrementavium</name>
    <dbReference type="NCBI Taxonomy" id="2840905"/>
    <lineage>
        <taxon>Bacteria</taxon>
        <taxon>Pseudomonadati</taxon>
        <taxon>Bacteroidota</taxon>
        <taxon>Bacteroidia</taxon>
        <taxon>Bacteroidales</taxon>
        <taxon>Candidatus Pullibacteroides</taxon>
    </lineage>
</organism>
<proteinExistence type="predicted"/>
<sequence length="600" mass="69958">MDKRVIFMIAGILLGGLQSWAQDAPETVKEEYNEKVVVTAPYQPSLTLMEKPVFSPKVLDTSLSVPRFDYEIVSRPFVTTYPIENIKPAKIMGEPIPKLWNNSVKVGFGNHLSPLAELNFGMGRDRKYEVGAYYRHHSAYGHIKGYDRFKTNHSINEADVVGRIFADKFISSLNILYSQHAVNCYGYGNWDTVPNLDLGDYENQPKRWYQNARGILSFTDNARKAEDLRFDASLDYNLNMTNWRSAENTIIADGGVSKVILQDRRSVDVLQVGGRLRFEDNTFRDGVKDGYWNVEYGETGHESYYIEGNELLNAWHLNFQPTLYYKYKFVELDAALVFHVFGNSAWSWRVDKASYFQFNPLIDLKLHIVDKVLTFFIGTGGGVERNTQDKISRINPFLHPTLFEDYEFTRDKFSAYAGLSGNLSRSIDYRIKVSTHFMENVLSFDYYRYEWGAHYDYYGYNDFVPIYSGDIFNLRVRGDLNFRFGDKIMAHLDATYNHYSERLYYSPEFMANVAFKYNIIEGLSVHTDIRAYTNMKALDRRGTEQTLKGCFDWSIGAEYRFIKRMTVFLDLNNLLSQRYYMWYDYPSYRFNFMVGLTVDF</sequence>
<dbReference type="SUPFAM" id="SSF56935">
    <property type="entry name" value="Porins"/>
    <property type="match status" value="1"/>
</dbReference>
<dbReference type="AlphaFoldDB" id="A0A9D9DTB6"/>
<keyword evidence="2" id="KW-0472">Membrane</keyword>
<evidence type="ECO:0000313" key="5">
    <source>
        <dbReference type="Proteomes" id="UP000823612"/>
    </source>
</evidence>
<reference evidence="4" key="2">
    <citation type="journal article" date="2021" name="PeerJ">
        <title>Extensive microbial diversity within the chicken gut microbiome revealed by metagenomics and culture.</title>
        <authorList>
            <person name="Gilroy R."/>
            <person name="Ravi A."/>
            <person name="Getino M."/>
            <person name="Pursley I."/>
            <person name="Horton D.L."/>
            <person name="Alikhan N.F."/>
            <person name="Baker D."/>
            <person name="Gharbi K."/>
            <person name="Hall N."/>
            <person name="Watson M."/>
            <person name="Adriaenssens E.M."/>
            <person name="Foster-Nyarko E."/>
            <person name="Jarju S."/>
            <person name="Secka A."/>
            <person name="Antonio M."/>
            <person name="Oren A."/>
            <person name="Chaudhuri R.R."/>
            <person name="La Ragione R."/>
            <person name="Hildebrand F."/>
            <person name="Pallen M.J."/>
        </authorList>
    </citation>
    <scope>NUCLEOTIDE SEQUENCE</scope>
    <source>
        <strain evidence="4">2889</strain>
    </source>
</reference>
<accession>A0A9D9DTB6</accession>
<dbReference type="Proteomes" id="UP000823612">
    <property type="component" value="Unassembled WGS sequence"/>
</dbReference>
<dbReference type="InterPro" id="IPR036942">
    <property type="entry name" value="Beta-barrel_TonB_sf"/>
</dbReference>